<sequence length="94" mass="10291">MHDQVAGLSGSGLLVMLGMVVGGLRRGRGPGLWTAARELAHSFGAVWMERAHRKTMVVVLDRVAEGGRIRVIDGAGMHRCYEVDPRPSPRRDDE</sequence>
<dbReference type="Proteomes" id="UP000199341">
    <property type="component" value="Unassembled WGS sequence"/>
</dbReference>
<accession>A0A1G9W521</accession>
<feature type="transmembrane region" description="Helical" evidence="1">
    <location>
        <begin position="6"/>
        <end position="24"/>
    </location>
</feature>
<dbReference type="STRING" id="310781.SAMN05216259_101506"/>
<keyword evidence="1" id="KW-1133">Transmembrane helix</keyword>
<dbReference type="RefSeq" id="WP_176930084.1">
    <property type="nucleotide sequence ID" value="NZ_FNIE01000001.1"/>
</dbReference>
<reference evidence="2 3" key="1">
    <citation type="submission" date="2016-10" db="EMBL/GenBank/DDBJ databases">
        <authorList>
            <person name="de Groot N.N."/>
        </authorList>
    </citation>
    <scope>NUCLEOTIDE SEQUENCE [LARGE SCALE GENOMIC DNA]</scope>
    <source>
        <strain evidence="2 3">CGMCC 4.2022</strain>
    </source>
</reference>
<keyword evidence="1" id="KW-0472">Membrane</keyword>
<name>A0A1G9W521_9ACTN</name>
<evidence type="ECO:0000256" key="1">
    <source>
        <dbReference type="SAM" id="Phobius"/>
    </source>
</evidence>
<evidence type="ECO:0000313" key="3">
    <source>
        <dbReference type="Proteomes" id="UP000199341"/>
    </source>
</evidence>
<keyword evidence="1" id="KW-0812">Transmembrane</keyword>
<dbReference type="EMBL" id="FNIE01000001">
    <property type="protein sequence ID" value="SDM79317.1"/>
    <property type="molecule type" value="Genomic_DNA"/>
</dbReference>
<dbReference type="AlphaFoldDB" id="A0A1G9W521"/>
<evidence type="ECO:0000313" key="2">
    <source>
        <dbReference type="EMBL" id="SDM79317.1"/>
    </source>
</evidence>
<gene>
    <name evidence="2" type="ORF">SAMN05216259_101506</name>
</gene>
<protein>
    <submittedName>
        <fullName evidence="2">Uncharacterized protein</fullName>
    </submittedName>
</protein>
<proteinExistence type="predicted"/>
<keyword evidence="3" id="KW-1185">Reference proteome</keyword>
<organism evidence="2 3">
    <name type="scientific">Actinacidiphila guanduensis</name>
    <dbReference type="NCBI Taxonomy" id="310781"/>
    <lineage>
        <taxon>Bacteria</taxon>
        <taxon>Bacillati</taxon>
        <taxon>Actinomycetota</taxon>
        <taxon>Actinomycetes</taxon>
        <taxon>Kitasatosporales</taxon>
        <taxon>Streptomycetaceae</taxon>
        <taxon>Actinacidiphila</taxon>
    </lineage>
</organism>